<dbReference type="SMART" id="SM00494">
    <property type="entry name" value="ChtBD2"/>
    <property type="match status" value="1"/>
</dbReference>
<protein>
    <recommendedName>
        <fullName evidence="2">Chitin-binding type-2 domain-containing protein</fullName>
    </recommendedName>
</protein>
<dbReference type="Pfam" id="PF01607">
    <property type="entry name" value="CBM_14"/>
    <property type="match status" value="1"/>
</dbReference>
<dbReference type="InterPro" id="IPR002557">
    <property type="entry name" value="Chitin-bd_dom"/>
</dbReference>
<dbReference type="GO" id="GO:0008061">
    <property type="term" value="F:chitin binding"/>
    <property type="evidence" value="ECO:0007669"/>
    <property type="project" value="InterPro"/>
</dbReference>
<keyword evidence="4" id="KW-1185">Reference proteome</keyword>
<name>A0AAD6VRT8_9AGAR</name>
<sequence>MASLYTSNLLALLALFFLQVHASPANSPRSLPARHSEPFICPVADIERTHCLDPRDCLYPNPDSCTSFIQCFVNADGMTGTPITRPCAGLLEWNDNLKVCIFSELSTCPHRG</sequence>
<comment type="caution">
    <text evidence="3">The sequence shown here is derived from an EMBL/GenBank/DDBJ whole genome shotgun (WGS) entry which is preliminary data.</text>
</comment>
<proteinExistence type="predicted"/>
<keyword evidence="1" id="KW-0732">Signal</keyword>
<feature type="domain" description="Chitin-binding type-2" evidence="2">
    <location>
        <begin position="48"/>
        <end position="110"/>
    </location>
</feature>
<evidence type="ECO:0000256" key="1">
    <source>
        <dbReference type="SAM" id="SignalP"/>
    </source>
</evidence>
<dbReference type="InterPro" id="IPR036508">
    <property type="entry name" value="Chitin-bd_dom_sf"/>
</dbReference>
<feature type="chain" id="PRO_5041972366" description="Chitin-binding type-2 domain-containing protein" evidence="1">
    <location>
        <begin position="23"/>
        <end position="112"/>
    </location>
</feature>
<dbReference type="PROSITE" id="PS50940">
    <property type="entry name" value="CHIT_BIND_II"/>
    <property type="match status" value="1"/>
</dbReference>
<dbReference type="EMBL" id="JARJCW010000012">
    <property type="protein sequence ID" value="KAJ7218396.1"/>
    <property type="molecule type" value="Genomic_DNA"/>
</dbReference>
<dbReference type="GO" id="GO:0005576">
    <property type="term" value="C:extracellular region"/>
    <property type="evidence" value="ECO:0007669"/>
    <property type="project" value="InterPro"/>
</dbReference>
<evidence type="ECO:0000313" key="4">
    <source>
        <dbReference type="Proteomes" id="UP001219525"/>
    </source>
</evidence>
<dbReference type="Proteomes" id="UP001219525">
    <property type="component" value="Unassembled WGS sequence"/>
</dbReference>
<reference evidence="3" key="1">
    <citation type="submission" date="2023-03" db="EMBL/GenBank/DDBJ databases">
        <title>Massive genome expansion in bonnet fungi (Mycena s.s.) driven by repeated elements and novel gene families across ecological guilds.</title>
        <authorList>
            <consortium name="Lawrence Berkeley National Laboratory"/>
            <person name="Harder C.B."/>
            <person name="Miyauchi S."/>
            <person name="Viragh M."/>
            <person name="Kuo A."/>
            <person name="Thoen E."/>
            <person name="Andreopoulos B."/>
            <person name="Lu D."/>
            <person name="Skrede I."/>
            <person name="Drula E."/>
            <person name="Henrissat B."/>
            <person name="Morin E."/>
            <person name="Kohler A."/>
            <person name="Barry K."/>
            <person name="LaButti K."/>
            <person name="Morin E."/>
            <person name="Salamov A."/>
            <person name="Lipzen A."/>
            <person name="Mereny Z."/>
            <person name="Hegedus B."/>
            <person name="Baldrian P."/>
            <person name="Stursova M."/>
            <person name="Weitz H."/>
            <person name="Taylor A."/>
            <person name="Grigoriev I.V."/>
            <person name="Nagy L.G."/>
            <person name="Martin F."/>
            <person name="Kauserud H."/>
        </authorList>
    </citation>
    <scope>NUCLEOTIDE SEQUENCE</scope>
    <source>
        <strain evidence="3">9144</strain>
    </source>
</reference>
<dbReference type="SUPFAM" id="SSF57625">
    <property type="entry name" value="Invertebrate chitin-binding proteins"/>
    <property type="match status" value="1"/>
</dbReference>
<evidence type="ECO:0000259" key="2">
    <source>
        <dbReference type="PROSITE" id="PS50940"/>
    </source>
</evidence>
<dbReference type="AlphaFoldDB" id="A0AAD6VRT8"/>
<feature type="signal peptide" evidence="1">
    <location>
        <begin position="1"/>
        <end position="22"/>
    </location>
</feature>
<evidence type="ECO:0000313" key="3">
    <source>
        <dbReference type="EMBL" id="KAJ7218396.1"/>
    </source>
</evidence>
<gene>
    <name evidence="3" type="ORF">GGX14DRAFT_356973</name>
</gene>
<accession>A0AAD6VRT8</accession>
<dbReference type="Gene3D" id="2.170.140.10">
    <property type="entry name" value="Chitin binding domain"/>
    <property type="match status" value="1"/>
</dbReference>
<organism evidence="3 4">
    <name type="scientific">Mycena pura</name>
    <dbReference type="NCBI Taxonomy" id="153505"/>
    <lineage>
        <taxon>Eukaryota</taxon>
        <taxon>Fungi</taxon>
        <taxon>Dikarya</taxon>
        <taxon>Basidiomycota</taxon>
        <taxon>Agaricomycotina</taxon>
        <taxon>Agaricomycetes</taxon>
        <taxon>Agaricomycetidae</taxon>
        <taxon>Agaricales</taxon>
        <taxon>Marasmiineae</taxon>
        <taxon>Mycenaceae</taxon>
        <taxon>Mycena</taxon>
    </lineage>
</organism>